<protein>
    <recommendedName>
        <fullName evidence="1">DUF4179 domain-containing protein</fullName>
    </recommendedName>
</protein>
<reference evidence="3" key="1">
    <citation type="submission" date="2017-11" db="EMBL/GenBank/DDBJ databases">
        <authorList>
            <person name="Zhu W."/>
        </authorList>
    </citation>
    <scope>NUCLEOTIDE SEQUENCE [LARGE SCALE GENOMIC DNA]</scope>
    <source>
        <strain evidence="3">CAU 1051</strain>
    </source>
</reference>
<dbReference type="Gene3D" id="2.60.40.1630">
    <property type="entry name" value="bacillus anthracis domain"/>
    <property type="match status" value="1"/>
</dbReference>
<evidence type="ECO:0000313" key="2">
    <source>
        <dbReference type="EMBL" id="RDW19987.1"/>
    </source>
</evidence>
<dbReference type="InterPro" id="IPR025436">
    <property type="entry name" value="DUF4179"/>
</dbReference>
<dbReference type="EMBL" id="PIOD01000006">
    <property type="protein sequence ID" value="RDW19987.1"/>
    <property type="molecule type" value="Genomic_DNA"/>
</dbReference>
<evidence type="ECO:0000313" key="3">
    <source>
        <dbReference type="Proteomes" id="UP000256520"/>
    </source>
</evidence>
<dbReference type="AlphaFoldDB" id="A0A3D8PWR9"/>
<keyword evidence="3" id="KW-1185">Reference proteome</keyword>
<dbReference type="Pfam" id="PF13786">
    <property type="entry name" value="DUF4179"/>
    <property type="match status" value="1"/>
</dbReference>
<evidence type="ECO:0000259" key="1">
    <source>
        <dbReference type="Pfam" id="PF13786"/>
    </source>
</evidence>
<gene>
    <name evidence="2" type="ORF">CWR45_07735</name>
</gene>
<name>A0A3D8PWR9_9BACI</name>
<feature type="domain" description="DUF4179" evidence="1">
    <location>
        <begin position="34"/>
        <end position="111"/>
    </location>
</feature>
<sequence>MMSEDREMPVKVRKSLDQSYDIIRAKSKKKKVNFIWKRVATAACALIVTGVVLTNEHVMASINEFFNFGDKGIEQAINNGFIQESNSTITDQGIKITLDKHFSDANKLGLNFHLAFEDPSILNNVWEVSMDYRLKNGDGEYIHEFIPDTKPLKGDNRYTSGSDHQNPILNIKTGEIQYDVLIDSNEGVIPSLKDAVIEVESVNVFYSTGDLKKIDGDWKLSVANMENEKPDSTVQFAMKDQTSIIQVTKANANPTSLNLTFSLDGIYENENTFVDMKIVDEDGNEYGVTGFNKTTKNNETIISTNFPITSYNNSKNLKLIVEGIGEVELHKK</sequence>
<dbReference type="Proteomes" id="UP000256520">
    <property type="component" value="Unassembled WGS sequence"/>
</dbReference>
<accession>A0A3D8PWR9</accession>
<proteinExistence type="predicted"/>
<dbReference type="OrthoDB" id="2728072at2"/>
<organism evidence="2 3">
    <name type="scientific">Oceanobacillus chungangensis</name>
    <dbReference type="NCBI Taxonomy" id="1229152"/>
    <lineage>
        <taxon>Bacteria</taxon>
        <taxon>Bacillati</taxon>
        <taxon>Bacillota</taxon>
        <taxon>Bacilli</taxon>
        <taxon>Bacillales</taxon>
        <taxon>Bacillaceae</taxon>
        <taxon>Oceanobacillus</taxon>
    </lineage>
</organism>
<comment type="caution">
    <text evidence="2">The sequence shown here is derived from an EMBL/GenBank/DDBJ whole genome shotgun (WGS) entry which is preliminary data.</text>
</comment>